<dbReference type="EMBL" id="JAZAVJ010000242">
    <property type="protein sequence ID" value="KAK7403537.1"/>
    <property type="molecule type" value="Genomic_DNA"/>
</dbReference>
<proteinExistence type="predicted"/>
<dbReference type="Proteomes" id="UP001498476">
    <property type="component" value="Unassembled WGS sequence"/>
</dbReference>
<evidence type="ECO:0000313" key="1">
    <source>
        <dbReference type="EMBL" id="KAK7403537.1"/>
    </source>
</evidence>
<evidence type="ECO:0000313" key="2">
    <source>
        <dbReference type="Proteomes" id="UP001498476"/>
    </source>
</evidence>
<gene>
    <name evidence="1" type="ORF">QQX98_010716</name>
</gene>
<protein>
    <submittedName>
        <fullName evidence="1">Uncharacterized protein</fullName>
    </submittedName>
</protein>
<name>A0ABR1GNS5_9HYPO</name>
<organism evidence="1 2">
    <name type="scientific">Neonectria punicea</name>
    <dbReference type="NCBI Taxonomy" id="979145"/>
    <lineage>
        <taxon>Eukaryota</taxon>
        <taxon>Fungi</taxon>
        <taxon>Dikarya</taxon>
        <taxon>Ascomycota</taxon>
        <taxon>Pezizomycotina</taxon>
        <taxon>Sordariomycetes</taxon>
        <taxon>Hypocreomycetidae</taxon>
        <taxon>Hypocreales</taxon>
        <taxon>Nectriaceae</taxon>
        <taxon>Neonectria</taxon>
    </lineage>
</organism>
<accession>A0ABR1GNS5</accession>
<comment type="caution">
    <text evidence="1">The sequence shown here is derived from an EMBL/GenBank/DDBJ whole genome shotgun (WGS) entry which is preliminary data.</text>
</comment>
<keyword evidence="2" id="KW-1185">Reference proteome</keyword>
<reference evidence="1 2" key="1">
    <citation type="journal article" date="2025" name="Microbiol. Resour. Announc.">
        <title>Draft genome sequences for Neonectria magnoliae and Neonectria punicea, canker pathogens of Liriodendron tulipifera and Acer saccharum in West Virginia.</title>
        <authorList>
            <person name="Petronek H.M."/>
            <person name="Kasson M.T."/>
            <person name="Metheny A.M."/>
            <person name="Stauder C.M."/>
            <person name="Lovett B."/>
            <person name="Lynch S.C."/>
            <person name="Garnas J.R."/>
            <person name="Kasson L.R."/>
            <person name="Stajich J.E."/>
        </authorList>
    </citation>
    <scope>NUCLEOTIDE SEQUENCE [LARGE SCALE GENOMIC DNA]</scope>
    <source>
        <strain evidence="1 2">NRRL 64653</strain>
    </source>
</reference>
<sequence length="151" mass="16353">MVPSTGPAANNVLRGRPYADLYVTFDNNLGEDIKLAVEASTGRLPSFRSCSSESERTPFVICDPPTGSKLKCSIPGCRFEDDVFYGEPGSDDEGPYTVPRLMGDADAERWSNFYTRVYTGSPHLQWHGDIGPAGATGDATLTPVDFLIEAI</sequence>